<dbReference type="STRING" id="515897.SAMN05421849_0632"/>
<organism evidence="1 2">
    <name type="scientific">Pontibaca methylaminivorans</name>
    <dbReference type="NCBI Taxonomy" id="515897"/>
    <lineage>
        <taxon>Bacteria</taxon>
        <taxon>Pseudomonadati</taxon>
        <taxon>Pseudomonadota</taxon>
        <taxon>Alphaproteobacteria</taxon>
        <taxon>Rhodobacterales</taxon>
        <taxon>Roseobacteraceae</taxon>
        <taxon>Pontibaca</taxon>
    </lineage>
</organism>
<reference evidence="1 2" key="1">
    <citation type="submission" date="2017-01" db="EMBL/GenBank/DDBJ databases">
        <authorList>
            <person name="Mah S.A."/>
            <person name="Swanson W.J."/>
            <person name="Moy G.W."/>
            <person name="Vacquier V.D."/>
        </authorList>
    </citation>
    <scope>NUCLEOTIDE SEQUENCE [LARGE SCALE GENOMIC DNA]</scope>
    <source>
        <strain evidence="1 2">DSM 21219</strain>
    </source>
</reference>
<dbReference type="InterPro" id="IPR052552">
    <property type="entry name" value="YeaO-like"/>
</dbReference>
<dbReference type="RefSeq" id="WP_076647243.1">
    <property type="nucleotide sequence ID" value="NZ_FTPS01000001.1"/>
</dbReference>
<sequence length="117" mass="13772">MDIRTRRAYDDPGRDDGYRILIDRLWPRGVAKADLALDEWDKELAPSDDLRKWFGHDPEKWDEFRKRYRKELDDRQEAVAALVKRAAKGRVTLVFGARDEKHSNAEVLRDYLTEKAG</sequence>
<evidence type="ECO:0000313" key="2">
    <source>
        <dbReference type="Proteomes" id="UP000192455"/>
    </source>
</evidence>
<accession>A0A1R3WI69</accession>
<gene>
    <name evidence="1" type="ORF">SAMN05421849_0632</name>
</gene>
<name>A0A1R3WI69_9RHOB</name>
<dbReference type="PANTHER" id="PTHR36849">
    <property type="entry name" value="CYTOPLASMIC PROTEIN-RELATED"/>
    <property type="match status" value="1"/>
</dbReference>
<proteinExistence type="predicted"/>
<dbReference type="Pfam" id="PF22752">
    <property type="entry name" value="DUF488-N3i"/>
    <property type="match status" value="1"/>
</dbReference>
<keyword evidence="2" id="KW-1185">Reference proteome</keyword>
<dbReference type="PANTHER" id="PTHR36849:SF1">
    <property type="entry name" value="CYTOPLASMIC PROTEIN"/>
    <property type="match status" value="1"/>
</dbReference>
<dbReference type="AlphaFoldDB" id="A0A1R3WI69"/>
<dbReference type="OrthoDB" id="9790745at2"/>
<evidence type="ECO:0000313" key="1">
    <source>
        <dbReference type="EMBL" id="SIT76954.1"/>
    </source>
</evidence>
<protein>
    <submittedName>
        <fullName evidence="1">Uncharacterized conserved protein YeaO, DUF488 family</fullName>
    </submittedName>
</protein>
<dbReference type="Proteomes" id="UP000192455">
    <property type="component" value="Unassembled WGS sequence"/>
</dbReference>
<dbReference type="EMBL" id="FTPS01000001">
    <property type="protein sequence ID" value="SIT76954.1"/>
    <property type="molecule type" value="Genomic_DNA"/>
</dbReference>